<reference evidence="1" key="1">
    <citation type="submission" date="2021-01" db="EMBL/GenBank/DDBJ databases">
        <title>Whole genome shotgun sequence of Virgisporangium ochraceum NBRC 16418.</title>
        <authorList>
            <person name="Komaki H."/>
            <person name="Tamura T."/>
        </authorList>
    </citation>
    <scope>NUCLEOTIDE SEQUENCE</scope>
    <source>
        <strain evidence="1">NBRC 16418</strain>
    </source>
</reference>
<evidence type="ECO:0000313" key="2">
    <source>
        <dbReference type="Proteomes" id="UP000635606"/>
    </source>
</evidence>
<evidence type="ECO:0000313" key="1">
    <source>
        <dbReference type="EMBL" id="GIJ74094.1"/>
    </source>
</evidence>
<sequence length="254" mass="27693">MQIVWPATPLDAVQRAFDLLVCPPAPLAFDCRPFPGLPAQVLPLDELKAVLIADSTPRPVRDAVWRELVTRTRRDGSAWVVAAAGLALPGLRAMAGLLSRGRRGDSADRDADLLVGFVERLRTIDLTQTRIVGKLIDAGARRVKNSRRDDDAADGDVDLVRVAGSWSLPPQHPWDHPDWVLSRAVAAAVIDPDECLLISATRLDRVDLQTVADKLGITRELATAWRYAAERRLTDAIRGGELDWGRLLAAAPGT</sequence>
<keyword evidence="2" id="KW-1185">Reference proteome</keyword>
<name>A0A8J4EGP9_9ACTN</name>
<comment type="caution">
    <text evidence="1">The sequence shown here is derived from an EMBL/GenBank/DDBJ whole genome shotgun (WGS) entry which is preliminary data.</text>
</comment>
<accession>A0A8J4EGP9</accession>
<proteinExistence type="predicted"/>
<dbReference type="RefSeq" id="WP_203933902.1">
    <property type="nucleotide sequence ID" value="NZ_BOPH01000129.1"/>
</dbReference>
<dbReference type="EMBL" id="BOPH01000129">
    <property type="protein sequence ID" value="GIJ74094.1"/>
    <property type="molecule type" value="Genomic_DNA"/>
</dbReference>
<dbReference type="AlphaFoldDB" id="A0A8J4EGP9"/>
<dbReference type="Proteomes" id="UP000635606">
    <property type="component" value="Unassembled WGS sequence"/>
</dbReference>
<gene>
    <name evidence="1" type="ORF">Voc01_090110</name>
</gene>
<protein>
    <submittedName>
        <fullName evidence="1">Uncharacterized protein</fullName>
    </submittedName>
</protein>
<organism evidence="1 2">
    <name type="scientific">Virgisporangium ochraceum</name>
    <dbReference type="NCBI Taxonomy" id="65505"/>
    <lineage>
        <taxon>Bacteria</taxon>
        <taxon>Bacillati</taxon>
        <taxon>Actinomycetota</taxon>
        <taxon>Actinomycetes</taxon>
        <taxon>Micromonosporales</taxon>
        <taxon>Micromonosporaceae</taxon>
        <taxon>Virgisporangium</taxon>
    </lineage>
</organism>